<dbReference type="InterPro" id="IPR006476">
    <property type="entry name" value="CHP01589_pln"/>
</dbReference>
<name>B0EFS3_ENTDS</name>
<dbReference type="RefSeq" id="XP_001737110.1">
    <property type="nucleotide sequence ID" value="XM_001737058.1"/>
</dbReference>
<dbReference type="KEGG" id="edi:EDI_034000"/>
<proteinExistence type="predicted"/>
<dbReference type="PANTHER" id="PTHR31871">
    <property type="entry name" value="OS02G0137100 PROTEIN"/>
    <property type="match status" value="1"/>
</dbReference>
<evidence type="ECO:0000313" key="3">
    <source>
        <dbReference type="Proteomes" id="UP000008076"/>
    </source>
</evidence>
<dbReference type="VEuPathDB" id="AmoebaDB:EDI_034000"/>
<evidence type="ECO:0000256" key="1">
    <source>
        <dbReference type="SAM" id="MobiDB-lite"/>
    </source>
</evidence>
<gene>
    <name evidence="2" type="ORF">EDI_034000</name>
</gene>
<feature type="region of interest" description="Disordered" evidence="1">
    <location>
        <begin position="1"/>
        <end position="20"/>
    </location>
</feature>
<dbReference type="eggNOG" id="ENOG502R6KY">
    <property type="taxonomic scope" value="Eukaryota"/>
</dbReference>
<dbReference type="EMBL" id="DS549096">
    <property type="protein sequence ID" value="EDR26619.1"/>
    <property type="molecule type" value="Genomic_DNA"/>
</dbReference>
<protein>
    <submittedName>
        <fullName evidence="2">Uncharacterized protein</fullName>
    </submittedName>
</protein>
<reference evidence="3" key="1">
    <citation type="submission" date="2007-12" db="EMBL/GenBank/DDBJ databases">
        <title>Annotation of Entamoeba dispar SAW760.</title>
        <authorList>
            <person name="Lorenzi H."/>
            <person name="Inman J."/>
            <person name="Schobel S."/>
            <person name="Amedeo P."/>
            <person name="Caler E."/>
        </authorList>
    </citation>
    <scope>NUCLEOTIDE SEQUENCE [LARGE SCALE GENOMIC DNA]</scope>
    <source>
        <strain evidence="3">ATCC PRA-260 / SAW760</strain>
    </source>
</reference>
<accession>B0EFS3</accession>
<dbReference type="Pfam" id="PF09713">
    <property type="entry name" value="A_thal_3526"/>
    <property type="match status" value="1"/>
</dbReference>
<dbReference type="OrthoDB" id="1620396at2759"/>
<evidence type="ECO:0000313" key="2">
    <source>
        <dbReference type="EMBL" id="EDR26619.1"/>
    </source>
</evidence>
<sequence length="217" mass="25447">MNNNSNQPMNTSPQTMDNQYQQQYQQYPQYQNQQIFQQVPNPMSTQPNGQFYEQQPSVLNPQQAPQQIDMVYIKNLIEQYLQYYYTYQQIIFELEKKGISKDATTVVLQALISQNKDYFTAYEIRVNLNDQIDRFNKFIRRYFQVSAQQQVIQQQPQQQILTQPQQQILTQPQPPQVLQQGQQQIQQTGLQLGSSDMSGEFANSFISSFQGDQSMGM</sequence>
<feature type="compositionally biased region" description="Polar residues" evidence="1">
    <location>
        <begin position="1"/>
        <end position="18"/>
    </location>
</feature>
<dbReference type="OMA" id="GDYANSF"/>
<dbReference type="AlphaFoldDB" id="B0EFS3"/>
<dbReference type="GeneID" id="5882130"/>
<organism evidence="3">
    <name type="scientific">Entamoeba dispar (strain ATCC PRA-260 / SAW760)</name>
    <dbReference type="NCBI Taxonomy" id="370354"/>
    <lineage>
        <taxon>Eukaryota</taxon>
        <taxon>Amoebozoa</taxon>
        <taxon>Evosea</taxon>
        <taxon>Archamoebae</taxon>
        <taxon>Mastigamoebida</taxon>
        <taxon>Entamoebidae</taxon>
        <taxon>Entamoeba</taxon>
    </lineage>
</organism>
<dbReference type="Proteomes" id="UP000008076">
    <property type="component" value="Unassembled WGS sequence"/>
</dbReference>
<dbReference type="PANTHER" id="PTHR31871:SF1">
    <property type="entry name" value="HISTIDINE-TRNA LIGASE"/>
    <property type="match status" value="1"/>
</dbReference>
<keyword evidence="3" id="KW-1185">Reference proteome</keyword>